<dbReference type="Proteomes" id="UP000178405">
    <property type="component" value="Unassembled WGS sequence"/>
</dbReference>
<dbReference type="AlphaFoldDB" id="A0A1F5XCG8"/>
<reference evidence="2 3" key="1">
    <citation type="journal article" date="2016" name="Nat. Commun.">
        <title>Thousands of microbial genomes shed light on interconnected biogeochemical processes in an aquifer system.</title>
        <authorList>
            <person name="Anantharaman K."/>
            <person name="Brown C.T."/>
            <person name="Hug L.A."/>
            <person name="Sharon I."/>
            <person name="Castelle C.J."/>
            <person name="Probst A.J."/>
            <person name="Thomas B.C."/>
            <person name="Singh A."/>
            <person name="Wilkins M.J."/>
            <person name="Karaoz U."/>
            <person name="Brodie E.L."/>
            <person name="Williams K.H."/>
            <person name="Hubbard S.S."/>
            <person name="Banfield J.F."/>
        </authorList>
    </citation>
    <scope>NUCLEOTIDE SEQUENCE [LARGE SCALE GENOMIC DNA]</scope>
</reference>
<dbReference type="SUPFAM" id="SSF143430">
    <property type="entry name" value="TTP0101/SSO1404-like"/>
    <property type="match status" value="1"/>
</dbReference>
<evidence type="ECO:0000313" key="3">
    <source>
        <dbReference type="Proteomes" id="UP000178405"/>
    </source>
</evidence>
<evidence type="ECO:0000259" key="1">
    <source>
        <dbReference type="Pfam" id="PF20803"/>
    </source>
</evidence>
<accession>A0A1F5XCG8</accession>
<sequence length="184" mass="21835">MASYFHSPIKQKIVLLLAAGITLGLSPSPRTHYRILKSVPKAFKAIERNTLKRIINEFKYKRLVEFKEEKNGDITIVLSELGKKHALRYNPENISISIPTCWDKKWRIIVFDIPEKKRKARDALRFEIKKLGFFELQKSVWIYPFDCRNAIDFLVEFFEVRRYVRYLVVSEMTYDADLKLRFGL</sequence>
<gene>
    <name evidence="2" type="ORF">A2Z63_01080</name>
</gene>
<proteinExistence type="predicted"/>
<organism evidence="2 3">
    <name type="scientific">Candidatus Giovannonibacteria bacterium RIFCSPLOWO2_02_44_8</name>
    <dbReference type="NCBI Taxonomy" id="1798355"/>
    <lineage>
        <taxon>Bacteria</taxon>
        <taxon>Candidatus Giovannoniibacteriota</taxon>
    </lineage>
</organism>
<dbReference type="Gene3D" id="3.30.70.2650">
    <property type="match status" value="1"/>
</dbReference>
<dbReference type="InterPro" id="IPR048846">
    <property type="entry name" value="PaaX-like_central"/>
</dbReference>
<evidence type="ECO:0000313" key="2">
    <source>
        <dbReference type="EMBL" id="OGF85645.1"/>
    </source>
</evidence>
<comment type="caution">
    <text evidence="2">The sequence shown here is derived from an EMBL/GenBank/DDBJ whole genome shotgun (WGS) entry which is preliminary data.</text>
</comment>
<dbReference type="Pfam" id="PF20803">
    <property type="entry name" value="PaaX_M"/>
    <property type="match status" value="1"/>
</dbReference>
<dbReference type="EMBL" id="MFIH01000018">
    <property type="protein sequence ID" value="OGF85645.1"/>
    <property type="molecule type" value="Genomic_DNA"/>
</dbReference>
<name>A0A1F5XCG8_9BACT</name>
<feature type="domain" description="Transcriptional repressor PaaX-like central Cas2-like" evidence="1">
    <location>
        <begin position="101"/>
        <end position="172"/>
    </location>
</feature>
<protein>
    <recommendedName>
        <fullName evidence="1">Transcriptional repressor PaaX-like central Cas2-like domain-containing protein</fullName>
    </recommendedName>
</protein>